<feature type="transmembrane region" description="Helical" evidence="1">
    <location>
        <begin position="113"/>
        <end position="131"/>
    </location>
</feature>
<name>A0ABU5LV71_9SPHN</name>
<feature type="transmembrane region" description="Helical" evidence="1">
    <location>
        <begin position="81"/>
        <end position="101"/>
    </location>
</feature>
<proteinExistence type="predicted"/>
<organism evidence="2 3">
    <name type="scientific">Sphingomonas sanguinis</name>
    <dbReference type="NCBI Taxonomy" id="33051"/>
    <lineage>
        <taxon>Bacteria</taxon>
        <taxon>Pseudomonadati</taxon>
        <taxon>Pseudomonadota</taxon>
        <taxon>Alphaproteobacteria</taxon>
        <taxon>Sphingomonadales</taxon>
        <taxon>Sphingomonadaceae</taxon>
        <taxon>Sphingomonas</taxon>
    </lineage>
</organism>
<gene>
    <name evidence="2" type="ORF">N4G62_16505</name>
</gene>
<feature type="transmembrane region" description="Helical" evidence="1">
    <location>
        <begin position="47"/>
        <end position="69"/>
    </location>
</feature>
<accession>A0ABU5LV71</accession>
<evidence type="ECO:0000313" key="3">
    <source>
        <dbReference type="Proteomes" id="UP001292182"/>
    </source>
</evidence>
<keyword evidence="3" id="KW-1185">Reference proteome</keyword>
<sequence>MEFLFEILIQYGGELLIQLLVEAAAEIGLRGLGETLGETFAKPKSPVLATFGFALWGLIAGGISLLLFPHSPITDPQWRRINILITPILAGGVMAVIGSLRRRQGLRLVRLDRFGYAYVFALVMALVRFRWAG</sequence>
<keyword evidence="1" id="KW-0812">Transmembrane</keyword>
<evidence type="ECO:0000256" key="1">
    <source>
        <dbReference type="SAM" id="Phobius"/>
    </source>
</evidence>
<dbReference type="RefSeq" id="WP_322540156.1">
    <property type="nucleotide sequence ID" value="NZ_JAOBTW010000022.1"/>
</dbReference>
<protein>
    <submittedName>
        <fullName evidence="2">Uncharacterized protein</fullName>
    </submittedName>
</protein>
<evidence type="ECO:0000313" key="2">
    <source>
        <dbReference type="EMBL" id="MDZ7283630.1"/>
    </source>
</evidence>
<reference evidence="3" key="1">
    <citation type="submission" date="2023-07" db="EMBL/GenBank/DDBJ databases">
        <title>Whole genome sequence analysis of rice epiphytic Sphingomonas sanguinis OsEp_Plm_15B2.</title>
        <authorList>
            <person name="Sahu K.P."/>
            <person name="Asharani P."/>
            <person name="Reddy B."/>
            <person name="Kumar A."/>
        </authorList>
    </citation>
    <scope>NUCLEOTIDE SEQUENCE [LARGE SCALE GENOMIC DNA]</scope>
    <source>
        <strain evidence="3">OsEp_Plm_15B2</strain>
    </source>
</reference>
<keyword evidence="1" id="KW-1133">Transmembrane helix</keyword>
<dbReference type="Proteomes" id="UP001292182">
    <property type="component" value="Unassembled WGS sequence"/>
</dbReference>
<keyword evidence="1" id="KW-0472">Membrane</keyword>
<dbReference type="EMBL" id="JAOBTW010000022">
    <property type="protein sequence ID" value="MDZ7283630.1"/>
    <property type="molecule type" value="Genomic_DNA"/>
</dbReference>
<comment type="caution">
    <text evidence="2">The sequence shown here is derived from an EMBL/GenBank/DDBJ whole genome shotgun (WGS) entry which is preliminary data.</text>
</comment>